<proteinExistence type="predicted"/>
<gene>
    <name evidence="1" type="ORF">LCGC14_0639800</name>
</gene>
<dbReference type="AlphaFoldDB" id="A0A0F9QZF3"/>
<accession>A0A0F9QZF3</accession>
<evidence type="ECO:0000313" key="1">
    <source>
        <dbReference type="EMBL" id="KKN49730.1"/>
    </source>
</evidence>
<reference evidence="1" key="1">
    <citation type="journal article" date="2015" name="Nature">
        <title>Complex archaea that bridge the gap between prokaryotes and eukaryotes.</title>
        <authorList>
            <person name="Spang A."/>
            <person name="Saw J.H."/>
            <person name="Jorgensen S.L."/>
            <person name="Zaremba-Niedzwiedzka K."/>
            <person name="Martijn J."/>
            <person name="Lind A.E."/>
            <person name="van Eijk R."/>
            <person name="Schleper C."/>
            <person name="Guy L."/>
            <person name="Ettema T.J."/>
        </authorList>
    </citation>
    <scope>NUCLEOTIDE SEQUENCE</scope>
</reference>
<dbReference type="EMBL" id="LAZR01001153">
    <property type="protein sequence ID" value="KKN49730.1"/>
    <property type="molecule type" value="Genomic_DNA"/>
</dbReference>
<comment type="caution">
    <text evidence="1">The sequence shown here is derived from an EMBL/GenBank/DDBJ whole genome shotgun (WGS) entry which is preliminary data.</text>
</comment>
<organism evidence="1">
    <name type="scientific">marine sediment metagenome</name>
    <dbReference type="NCBI Taxonomy" id="412755"/>
    <lineage>
        <taxon>unclassified sequences</taxon>
        <taxon>metagenomes</taxon>
        <taxon>ecological metagenomes</taxon>
    </lineage>
</organism>
<sequence length="61" mass="6985">MKTHDLGELDPAFAGFILQDGQIVTPNGYAYPPGYLYSIPIRQQLIAELERERRTPRQLLL</sequence>
<name>A0A0F9QZF3_9ZZZZ</name>
<protein>
    <submittedName>
        <fullName evidence="1">Uncharacterized protein</fullName>
    </submittedName>
</protein>